<proteinExistence type="predicted"/>
<reference evidence="1 2" key="1">
    <citation type="journal article" date="2021" name="Nat. Commun.">
        <title>Genetic determinants of endophytism in the Arabidopsis root mycobiome.</title>
        <authorList>
            <person name="Mesny F."/>
            <person name="Miyauchi S."/>
            <person name="Thiergart T."/>
            <person name="Pickel B."/>
            <person name="Atanasova L."/>
            <person name="Karlsson M."/>
            <person name="Huettel B."/>
            <person name="Barry K.W."/>
            <person name="Haridas S."/>
            <person name="Chen C."/>
            <person name="Bauer D."/>
            <person name="Andreopoulos W."/>
            <person name="Pangilinan J."/>
            <person name="LaButti K."/>
            <person name="Riley R."/>
            <person name="Lipzen A."/>
            <person name="Clum A."/>
            <person name="Drula E."/>
            <person name="Henrissat B."/>
            <person name="Kohler A."/>
            <person name="Grigoriev I.V."/>
            <person name="Martin F.M."/>
            <person name="Hacquard S."/>
        </authorList>
    </citation>
    <scope>NUCLEOTIDE SEQUENCE [LARGE SCALE GENOMIC DNA]</scope>
    <source>
        <strain evidence="1 2">MPI-SDFR-AT-0079</strain>
    </source>
</reference>
<organism evidence="1 2">
    <name type="scientific">Chaetomium tenue</name>
    <dbReference type="NCBI Taxonomy" id="1854479"/>
    <lineage>
        <taxon>Eukaryota</taxon>
        <taxon>Fungi</taxon>
        <taxon>Dikarya</taxon>
        <taxon>Ascomycota</taxon>
        <taxon>Pezizomycotina</taxon>
        <taxon>Sordariomycetes</taxon>
        <taxon>Sordariomycetidae</taxon>
        <taxon>Sordariales</taxon>
        <taxon>Chaetomiaceae</taxon>
        <taxon>Chaetomium</taxon>
    </lineage>
</organism>
<evidence type="ECO:0000313" key="1">
    <source>
        <dbReference type="EMBL" id="KAH6635827.1"/>
    </source>
</evidence>
<keyword evidence="2" id="KW-1185">Reference proteome</keyword>
<dbReference type="Proteomes" id="UP000724584">
    <property type="component" value="Unassembled WGS sequence"/>
</dbReference>
<protein>
    <submittedName>
        <fullName evidence="1">Calcium-activated chloride channel-domain-containing protein</fullName>
    </submittedName>
</protein>
<accession>A0ACB7PBY6</accession>
<evidence type="ECO:0000313" key="2">
    <source>
        <dbReference type="Proteomes" id="UP000724584"/>
    </source>
</evidence>
<dbReference type="EMBL" id="JAGIZQ010000003">
    <property type="protein sequence ID" value="KAH6635827.1"/>
    <property type="molecule type" value="Genomic_DNA"/>
</dbReference>
<name>A0ACB7PBY6_9PEZI</name>
<sequence>MASESIEPAFEAAIASGEIKGGVICATNTSGEFTYNATLGERTLLSGEKRPHQLDDMLYLASATKLLATIAALQCVEDGLLSLTGDLSPHAPELSRLPVLTDDDEGAEPVPAQRPITLAMLLTHTSGLSYDFLVPRLAQWRRKNEAPLAAGARRPVEEAFAYPLAFQPGTGWMYGPGLDWAGRVVERVTGATLGDYVRRRIAAPLGIAPDDAQFYPVRGEGVRARLVDLNPEDPEGVGRAVLGGGGDMNRRGQGDFGGHGMFMTGEGYVKVLRSLLANDGKLLRPETVEKMFENHIGPDAAEGHRAVVHGPAGVYFRVGVDGDKKLGHGFGGLLTLEDQDGWYGDKTMSWGGGMSLVWFLDRKNDLCGLGAIQPSLPLAGATVEGLKQTFRHDIYRKTEVTALVQDLESVGLHTELRAGHDHTLLAFVKAPRKVLGSYVYNSRLQDWLYGIVQTHPGGAKDAVVDGAFEAEDVLSMYHLVNWPKSNGGAGITPGWGQWENVDSIFPLHDEATNLSLLKHLSSRFFLTGFDLDQIRNLFGTKVAFYFAFIQTYVVFLTFPALTGLIAWQFLPTYSPTYAILTTVWCTIFLEYWKIQQIDLSIRWDVKGVGTVKVNRPQFRWERVTVDSTGRKRHYVSKRKQVLRQLLQIPVMAAATLVLSIIILGVFALETLVSEGYNGPYKNVIEYVPTILLGVALPQINSYLENIATLITDFENHRTADNYDMSRTQKFFFLQIITNYLPIFITAFLYSLARKFGGSYVSKHLGHTHHIDGDRLRTEIIALTENLLPILKRKFFEWYRNFRTTKAESSDFSSIANDDPNEMELLDSARRQAALEPYNVQDDIAEIALQFGTLALFSPVWPLISIGFFLNNIIELRTDFFKLTQGHQRPAPVRTDGIGPWIASLDFLAWAGSISTGAIVHLYSPKTIAGGAWWALPITVFISEHIFLMLRAMVRFLLDRIGSEQIRKQRNAQYLSRVKHLEEIEANRRANLMVTPAERERGRSIRATSSDAFFAKQVEEGLSLSTNSVVPRLTPSLRIYNALNFGNTTTSPTQYRNIPSSNGLTANRSPDSPPSRPNPALTSCFTPNHSFARPSTSLGGV</sequence>
<gene>
    <name evidence="1" type="ORF">F5144DRAFT_619350</name>
</gene>
<comment type="caution">
    <text evidence="1">The sequence shown here is derived from an EMBL/GenBank/DDBJ whole genome shotgun (WGS) entry which is preliminary data.</text>
</comment>